<feature type="domain" description="Peptidase M20 dimerisation" evidence="6">
    <location>
        <begin position="198"/>
        <end position="349"/>
    </location>
</feature>
<dbReference type="PROSITE" id="PS00758">
    <property type="entry name" value="ARGE_DAPE_CPG2_1"/>
    <property type="match status" value="1"/>
</dbReference>
<dbReference type="EMBL" id="CP022572">
    <property type="protein sequence ID" value="AZU65152.1"/>
    <property type="molecule type" value="Genomic_DNA"/>
</dbReference>
<dbReference type="SUPFAM" id="SSF53187">
    <property type="entry name" value="Zn-dependent exopeptidases"/>
    <property type="match status" value="1"/>
</dbReference>
<evidence type="ECO:0000256" key="3">
    <source>
        <dbReference type="ARBA" id="ARBA00022723"/>
    </source>
</evidence>
<sequence>MKKGITESEPTDSKTAKLLQELLRFDSTNPGGQTLDQAKFLKKLFDKAGAQTEIIKTPEGQAHFIARLKGDGSQQPVLLAGHADVVPAEKESWTVDPFGGVIKDGYVMGRGAMDFKGGQAVFASAVLMLAENKVPLTRDVIFLAEADEEAGKYGTDWLAEHHWDKIKAEFALNEGGWIFQDENKKTRQVNITVQDKIYASIKLTATGKPTHSSRPMPESSISHLTKALAKVADWDTDPTLNPITKEYFQALSKSAKEPLAGYLKMLVDGDDPVKVSEAAKKVVELGEYPLLWHALMRNTVAPTIVTAGVKENVIPGKAEAIINTRIVPGSSPFKVMEEIRQVINDPNVKIELSGDMTTEEAAEYYEKKAKEEPSSTETELFKALAESSKKQWPEAEVAPALFEAGTDAAPWRDRGVPVYGIYPYPLDNDTLERMHGNDERISVKSLDEGTEMIYDTLVKVAGK</sequence>
<dbReference type="Proteomes" id="UP000282892">
    <property type="component" value="Chromosome"/>
</dbReference>
<dbReference type="Gene3D" id="3.40.630.10">
    <property type="entry name" value="Zn peptidases"/>
    <property type="match status" value="1"/>
</dbReference>
<evidence type="ECO:0000256" key="2">
    <source>
        <dbReference type="ARBA" id="ARBA00022670"/>
    </source>
</evidence>
<evidence type="ECO:0000256" key="5">
    <source>
        <dbReference type="ARBA" id="ARBA00022833"/>
    </source>
</evidence>
<dbReference type="Gene3D" id="1.10.150.900">
    <property type="match status" value="1"/>
</dbReference>
<evidence type="ECO:0000259" key="6">
    <source>
        <dbReference type="Pfam" id="PF07687"/>
    </source>
</evidence>
<dbReference type="SUPFAM" id="SSF55031">
    <property type="entry name" value="Bacterial exopeptidase dimerisation domain"/>
    <property type="match status" value="1"/>
</dbReference>
<protein>
    <submittedName>
        <fullName evidence="7">Peptidase M20</fullName>
    </submittedName>
</protein>
<keyword evidence="8" id="KW-1185">Reference proteome</keyword>
<proteinExistence type="inferred from homology"/>
<keyword evidence="4" id="KW-0378">Hydrolase</keyword>
<dbReference type="InterPro" id="IPR036264">
    <property type="entry name" value="Bact_exopeptidase_dim_dom"/>
</dbReference>
<evidence type="ECO:0000313" key="7">
    <source>
        <dbReference type="EMBL" id="AZU65152.1"/>
    </source>
</evidence>
<dbReference type="Pfam" id="PF01546">
    <property type="entry name" value="Peptidase_M20"/>
    <property type="match status" value="1"/>
</dbReference>
<dbReference type="PANTHER" id="PTHR45962">
    <property type="entry name" value="N-FATTY-ACYL-AMINO ACID SYNTHASE/HYDROLASE PM20D1"/>
    <property type="match status" value="1"/>
</dbReference>
<dbReference type="KEGG" id="nmk:CHR53_26005"/>
<name>A0A3Q9R0Q3_9BACI</name>
<dbReference type="InterPro" id="IPR001261">
    <property type="entry name" value="ArgE/DapE_CS"/>
</dbReference>
<dbReference type="AlphaFoldDB" id="A0A3Q9R0Q3"/>
<dbReference type="GO" id="GO:0046872">
    <property type="term" value="F:metal ion binding"/>
    <property type="evidence" value="ECO:0007669"/>
    <property type="project" value="UniProtKB-KW"/>
</dbReference>
<comment type="similarity">
    <text evidence="1">Belongs to the peptidase M20A family.</text>
</comment>
<dbReference type="InterPro" id="IPR047177">
    <property type="entry name" value="Pept_M20A"/>
</dbReference>
<dbReference type="OrthoDB" id="9792335at2"/>
<reference evidence="7 8" key="1">
    <citation type="submission" date="2017-07" db="EMBL/GenBank/DDBJ databases">
        <title>The complete genome sequence of Bacillus mesonae strain H20-5, an efficient strain improving plant abiotic stress resistance.</title>
        <authorList>
            <person name="Kim S.Y."/>
            <person name="Song H."/>
            <person name="Sang M.K."/>
            <person name="Weon H.-Y."/>
            <person name="Song J."/>
        </authorList>
    </citation>
    <scope>NUCLEOTIDE SEQUENCE [LARGE SCALE GENOMIC DNA]</scope>
    <source>
        <strain evidence="7 8">H20-5</strain>
    </source>
</reference>
<dbReference type="STRING" id="1193713.GCA_001636315_02101"/>
<keyword evidence="2" id="KW-0645">Protease</keyword>
<evidence type="ECO:0000256" key="1">
    <source>
        <dbReference type="ARBA" id="ARBA00006247"/>
    </source>
</evidence>
<keyword evidence="5" id="KW-0862">Zinc</keyword>
<organism evidence="7 8">
    <name type="scientific">Neobacillus mesonae</name>
    <dbReference type="NCBI Taxonomy" id="1193713"/>
    <lineage>
        <taxon>Bacteria</taxon>
        <taxon>Bacillati</taxon>
        <taxon>Bacillota</taxon>
        <taxon>Bacilli</taxon>
        <taxon>Bacillales</taxon>
        <taxon>Bacillaceae</taxon>
        <taxon>Neobacillus</taxon>
    </lineage>
</organism>
<dbReference type="Pfam" id="PF07687">
    <property type="entry name" value="M20_dimer"/>
    <property type="match status" value="1"/>
</dbReference>
<dbReference type="GO" id="GO:0006508">
    <property type="term" value="P:proteolysis"/>
    <property type="evidence" value="ECO:0007669"/>
    <property type="project" value="UniProtKB-KW"/>
</dbReference>
<accession>A0A3Q9R0Q3</accession>
<dbReference type="InterPro" id="IPR011650">
    <property type="entry name" value="Peptidase_M20_dimer"/>
</dbReference>
<evidence type="ECO:0000256" key="4">
    <source>
        <dbReference type="ARBA" id="ARBA00022801"/>
    </source>
</evidence>
<dbReference type="Gene3D" id="3.30.70.360">
    <property type="match status" value="1"/>
</dbReference>
<dbReference type="PANTHER" id="PTHR45962:SF1">
    <property type="entry name" value="N-FATTY-ACYL-AMINO ACID SYNTHASE_HYDROLASE PM20D1"/>
    <property type="match status" value="1"/>
</dbReference>
<keyword evidence="3" id="KW-0479">Metal-binding</keyword>
<dbReference type="GO" id="GO:0008233">
    <property type="term" value="F:peptidase activity"/>
    <property type="evidence" value="ECO:0007669"/>
    <property type="project" value="UniProtKB-KW"/>
</dbReference>
<evidence type="ECO:0000313" key="8">
    <source>
        <dbReference type="Proteomes" id="UP000282892"/>
    </source>
</evidence>
<gene>
    <name evidence="7" type="ORF">CHR53_26005</name>
</gene>
<dbReference type="InterPro" id="IPR002933">
    <property type="entry name" value="Peptidase_M20"/>
</dbReference>